<dbReference type="PANTHER" id="PTHR30346">
    <property type="entry name" value="TRANSCRIPTIONAL DUAL REGULATOR HCAR-RELATED"/>
    <property type="match status" value="1"/>
</dbReference>
<dbReference type="GO" id="GO:0032993">
    <property type="term" value="C:protein-DNA complex"/>
    <property type="evidence" value="ECO:0007669"/>
    <property type="project" value="TreeGrafter"/>
</dbReference>
<evidence type="ECO:0000256" key="4">
    <source>
        <dbReference type="ARBA" id="ARBA00023163"/>
    </source>
</evidence>
<proteinExistence type="inferred from homology"/>
<dbReference type="InterPro" id="IPR036390">
    <property type="entry name" value="WH_DNA-bd_sf"/>
</dbReference>
<feature type="domain" description="HTH lysR-type" evidence="5">
    <location>
        <begin position="1"/>
        <end position="58"/>
    </location>
</feature>
<dbReference type="SUPFAM" id="SSF53850">
    <property type="entry name" value="Periplasmic binding protein-like II"/>
    <property type="match status" value="1"/>
</dbReference>
<dbReference type="PANTHER" id="PTHR30346:SF28">
    <property type="entry name" value="HTH-TYPE TRANSCRIPTIONAL REGULATOR CYNR"/>
    <property type="match status" value="1"/>
</dbReference>
<dbReference type="Gene3D" id="1.10.10.10">
    <property type="entry name" value="Winged helix-like DNA-binding domain superfamily/Winged helix DNA-binding domain"/>
    <property type="match status" value="1"/>
</dbReference>
<evidence type="ECO:0000256" key="1">
    <source>
        <dbReference type="ARBA" id="ARBA00009437"/>
    </source>
</evidence>
<evidence type="ECO:0000256" key="2">
    <source>
        <dbReference type="ARBA" id="ARBA00023015"/>
    </source>
</evidence>
<gene>
    <name evidence="6" type="ORF">OHV25_21095</name>
</gene>
<dbReference type="CDD" id="cd08436">
    <property type="entry name" value="PBP2_LTTR_like_3"/>
    <property type="match status" value="1"/>
</dbReference>
<dbReference type="GO" id="GO:0003700">
    <property type="term" value="F:DNA-binding transcription factor activity"/>
    <property type="evidence" value="ECO:0007669"/>
    <property type="project" value="InterPro"/>
</dbReference>
<dbReference type="FunFam" id="1.10.10.10:FF:000001">
    <property type="entry name" value="LysR family transcriptional regulator"/>
    <property type="match status" value="1"/>
</dbReference>
<dbReference type="SUPFAM" id="SSF46785">
    <property type="entry name" value="Winged helix' DNA-binding domain"/>
    <property type="match status" value="1"/>
</dbReference>
<sequence length="297" mass="31118">MELRQLEYFVTVAELASFTKAADALHVAQPGVSAQVRKLERELGHDLLDRSSRTVRLTPVGTSVLPHAKAALAAVAAVRQTVDELSGLVRGRVTIGTVISMGKTIDLPGLLASFHEAHSGVEIGLTEDSSEHLVEALHAGRIDLAVIGRTGTRPPGITLYDIVNEPLVAAVGHQDPLAGRERVGLTELADRALICLTQGTGLRSVVEAACAGAGFRPHIAFEAADPHVLAQLAGRGLGVAIIPASLARANETEVDLVEIDRPSIHGSLALAWRTDGPTSPAGAALISHARARLPQAR</sequence>
<protein>
    <submittedName>
        <fullName evidence="6">LysR family transcriptional regulator</fullName>
    </submittedName>
</protein>
<evidence type="ECO:0000256" key="3">
    <source>
        <dbReference type="ARBA" id="ARBA00023125"/>
    </source>
</evidence>
<dbReference type="PROSITE" id="PS50931">
    <property type="entry name" value="HTH_LYSR"/>
    <property type="match status" value="1"/>
</dbReference>
<comment type="similarity">
    <text evidence="1">Belongs to the LysR transcriptional regulatory family.</text>
</comment>
<dbReference type="Pfam" id="PF03466">
    <property type="entry name" value="LysR_substrate"/>
    <property type="match status" value="1"/>
</dbReference>
<accession>A0AAU2H4D4</accession>
<keyword evidence="2" id="KW-0805">Transcription regulation</keyword>
<dbReference type="AlphaFoldDB" id="A0AAU2H4D4"/>
<reference evidence="6" key="1">
    <citation type="submission" date="2022-10" db="EMBL/GenBank/DDBJ databases">
        <title>The complete genomes of actinobacterial strains from the NBC collection.</title>
        <authorList>
            <person name="Joergensen T.S."/>
            <person name="Alvarez Arevalo M."/>
            <person name="Sterndorff E.B."/>
            <person name="Faurdal D."/>
            <person name="Vuksanovic O."/>
            <person name="Mourched A.-S."/>
            <person name="Charusanti P."/>
            <person name="Shaw S."/>
            <person name="Blin K."/>
            <person name="Weber T."/>
        </authorList>
    </citation>
    <scope>NUCLEOTIDE SEQUENCE</scope>
    <source>
        <strain evidence="6">NBC_00060</strain>
    </source>
</reference>
<dbReference type="PRINTS" id="PR00039">
    <property type="entry name" value="HTHLYSR"/>
</dbReference>
<dbReference type="Pfam" id="PF00126">
    <property type="entry name" value="HTH_1"/>
    <property type="match status" value="1"/>
</dbReference>
<organism evidence="6">
    <name type="scientific">Streptomyces sp. NBC_00060</name>
    <dbReference type="NCBI Taxonomy" id="2975636"/>
    <lineage>
        <taxon>Bacteria</taxon>
        <taxon>Bacillati</taxon>
        <taxon>Actinomycetota</taxon>
        <taxon>Actinomycetes</taxon>
        <taxon>Kitasatosporales</taxon>
        <taxon>Streptomycetaceae</taxon>
        <taxon>Streptomyces</taxon>
    </lineage>
</organism>
<dbReference type="EMBL" id="CP108253">
    <property type="protein sequence ID" value="WTU41894.1"/>
    <property type="molecule type" value="Genomic_DNA"/>
</dbReference>
<dbReference type="InterPro" id="IPR000847">
    <property type="entry name" value="LysR_HTH_N"/>
</dbReference>
<evidence type="ECO:0000259" key="5">
    <source>
        <dbReference type="PROSITE" id="PS50931"/>
    </source>
</evidence>
<dbReference type="InterPro" id="IPR005119">
    <property type="entry name" value="LysR_subst-bd"/>
</dbReference>
<dbReference type="Gene3D" id="3.40.190.290">
    <property type="match status" value="1"/>
</dbReference>
<keyword evidence="3" id="KW-0238">DNA-binding</keyword>
<evidence type="ECO:0000313" key="6">
    <source>
        <dbReference type="EMBL" id="WTU41894.1"/>
    </source>
</evidence>
<dbReference type="GO" id="GO:0003677">
    <property type="term" value="F:DNA binding"/>
    <property type="evidence" value="ECO:0007669"/>
    <property type="project" value="UniProtKB-KW"/>
</dbReference>
<dbReference type="InterPro" id="IPR036388">
    <property type="entry name" value="WH-like_DNA-bd_sf"/>
</dbReference>
<keyword evidence="4" id="KW-0804">Transcription</keyword>
<name>A0AAU2H4D4_9ACTN</name>